<reference evidence="1 2" key="1">
    <citation type="journal article" date="2018" name="Mol. Biol. Evol.">
        <title>Broad Genomic Sampling Reveals a Smut Pathogenic Ancestry of the Fungal Clade Ustilaginomycotina.</title>
        <authorList>
            <person name="Kijpornyongpan T."/>
            <person name="Mondo S.J."/>
            <person name="Barry K."/>
            <person name="Sandor L."/>
            <person name="Lee J."/>
            <person name="Lipzen A."/>
            <person name="Pangilinan J."/>
            <person name="LaButti K."/>
            <person name="Hainaut M."/>
            <person name="Henrissat B."/>
            <person name="Grigoriev I.V."/>
            <person name="Spatafora J.W."/>
            <person name="Aime M.C."/>
        </authorList>
    </citation>
    <scope>NUCLEOTIDE SEQUENCE [LARGE SCALE GENOMIC DNA]</scope>
    <source>
        <strain evidence="1 2">MCA 4198</strain>
    </source>
</reference>
<dbReference type="InParanoid" id="A0A316YC20"/>
<dbReference type="AlphaFoldDB" id="A0A316YC20"/>
<protein>
    <submittedName>
        <fullName evidence="1">Uncharacterized protein</fullName>
    </submittedName>
</protein>
<name>A0A316YC20_9BASI</name>
<keyword evidence="2" id="KW-1185">Reference proteome</keyword>
<evidence type="ECO:0000313" key="2">
    <source>
        <dbReference type="Proteomes" id="UP000245768"/>
    </source>
</evidence>
<dbReference type="GeneID" id="37040299"/>
<dbReference type="Proteomes" id="UP000245768">
    <property type="component" value="Unassembled WGS sequence"/>
</dbReference>
<dbReference type="RefSeq" id="XP_025374245.1">
    <property type="nucleotide sequence ID" value="XM_025518383.1"/>
</dbReference>
<organism evidence="1 2">
    <name type="scientific">Acaromyces ingoldii</name>
    <dbReference type="NCBI Taxonomy" id="215250"/>
    <lineage>
        <taxon>Eukaryota</taxon>
        <taxon>Fungi</taxon>
        <taxon>Dikarya</taxon>
        <taxon>Basidiomycota</taxon>
        <taxon>Ustilaginomycotina</taxon>
        <taxon>Exobasidiomycetes</taxon>
        <taxon>Exobasidiales</taxon>
        <taxon>Cryptobasidiaceae</taxon>
        <taxon>Acaromyces</taxon>
    </lineage>
</organism>
<dbReference type="EMBL" id="KZ819641">
    <property type="protein sequence ID" value="PWN87047.1"/>
    <property type="molecule type" value="Genomic_DNA"/>
</dbReference>
<sequence>MTSIATLGHVCTSCNVLRILNSSICKPGCGIHINMQLDDLPGMSRLSELLLPGASIVSINKSLQNFHQYCRVPLQIAPSDLASARRVLRRRRQTVECSRLQEVSSRKMVQGSCFCQRVSTLEEAATFRRSRTFLRRLLQQKEKKKRVPTLRLDYFSNPLSSFRNNSS</sequence>
<proteinExistence type="predicted"/>
<accession>A0A316YC20</accession>
<gene>
    <name evidence="1" type="ORF">FA10DRAFT_192708</name>
</gene>
<evidence type="ECO:0000313" key="1">
    <source>
        <dbReference type="EMBL" id="PWN87047.1"/>
    </source>
</evidence>